<dbReference type="Gene3D" id="2.60.120.200">
    <property type="match status" value="1"/>
</dbReference>
<dbReference type="Proteomes" id="UP000198716">
    <property type="component" value="Unassembled WGS sequence"/>
</dbReference>
<dbReference type="EMBL" id="FOMZ01000009">
    <property type="protein sequence ID" value="SFE23266.1"/>
    <property type="molecule type" value="Genomic_DNA"/>
</dbReference>
<dbReference type="SUPFAM" id="SSF49899">
    <property type="entry name" value="Concanavalin A-like lectins/glucanases"/>
    <property type="match status" value="1"/>
</dbReference>
<dbReference type="RefSeq" id="WP_092928013.1">
    <property type="nucleotide sequence ID" value="NZ_FOMZ01000009.1"/>
</dbReference>
<reference evidence="3" key="1">
    <citation type="submission" date="2016-10" db="EMBL/GenBank/DDBJ databases">
        <authorList>
            <person name="Varghese N."/>
            <person name="Submissions S."/>
        </authorList>
    </citation>
    <scope>NUCLEOTIDE SEQUENCE [LARGE SCALE GENOMIC DNA]</scope>
    <source>
        <strain evidence="3">DSM 45004</strain>
    </source>
</reference>
<proteinExistence type="predicted"/>
<feature type="chain" id="PRO_5039517343" evidence="1">
    <location>
        <begin position="21"/>
        <end position="153"/>
    </location>
</feature>
<name>A0A1I1YUN1_9ACTN</name>
<sequence length="153" mass="16452">MSTRNRFAIVVATALPPLSAAPVAVAEQEGSFDDFSGSTIDRSKWTVEATGENFGTVNSEQQDWVDSPETRYIGQDAADSRNGALAIHPRYGPGCQAPDGNAYDFVAGRSQSRGRTKFTHGTYSVRLELPEGASAPGKSGDVRYLVDRVRVDP</sequence>
<keyword evidence="3" id="KW-1185">Reference proteome</keyword>
<evidence type="ECO:0000313" key="3">
    <source>
        <dbReference type="Proteomes" id="UP000198716"/>
    </source>
</evidence>
<dbReference type="AlphaFoldDB" id="A0A1I1YUN1"/>
<evidence type="ECO:0000313" key="2">
    <source>
        <dbReference type="EMBL" id="SFE23266.1"/>
    </source>
</evidence>
<keyword evidence="1" id="KW-0732">Signal</keyword>
<protein>
    <submittedName>
        <fullName evidence="2">Uncharacterized protein</fullName>
    </submittedName>
</protein>
<organism evidence="2 3">
    <name type="scientific">Actinopolyspora alba</name>
    <dbReference type="NCBI Taxonomy" id="673379"/>
    <lineage>
        <taxon>Bacteria</taxon>
        <taxon>Bacillati</taxon>
        <taxon>Actinomycetota</taxon>
        <taxon>Actinomycetes</taxon>
        <taxon>Actinopolysporales</taxon>
        <taxon>Actinopolysporaceae</taxon>
        <taxon>Actinopolyspora</taxon>
        <taxon>Actinopolyspora alba group</taxon>
    </lineage>
</organism>
<feature type="signal peptide" evidence="1">
    <location>
        <begin position="1"/>
        <end position="20"/>
    </location>
</feature>
<dbReference type="InterPro" id="IPR013320">
    <property type="entry name" value="ConA-like_dom_sf"/>
</dbReference>
<evidence type="ECO:0000256" key="1">
    <source>
        <dbReference type="SAM" id="SignalP"/>
    </source>
</evidence>
<gene>
    <name evidence="2" type="ORF">SAMN04487819_109261</name>
</gene>
<accession>A0A1I1YUN1</accession>